<dbReference type="Gene3D" id="1.10.150.20">
    <property type="entry name" value="5' to 3' exonuclease, C-terminal subdomain"/>
    <property type="match status" value="1"/>
</dbReference>
<dbReference type="Pfam" id="PF14716">
    <property type="entry name" value="HHH_8"/>
    <property type="match status" value="1"/>
</dbReference>
<dbReference type="AlphaFoldDB" id="A0A5C6CZ58"/>
<gene>
    <name evidence="2" type="ORF">Poly41_68800</name>
</gene>
<protein>
    <recommendedName>
        <fullName evidence="1">Crossover junction endonuclease MUS81-like HHH domain-containing protein</fullName>
    </recommendedName>
</protein>
<dbReference type="RefSeq" id="WP_146531531.1">
    <property type="nucleotide sequence ID" value="NZ_SJPV01000029.1"/>
</dbReference>
<organism evidence="2 3">
    <name type="scientific">Novipirellula artificiosorum</name>
    <dbReference type="NCBI Taxonomy" id="2528016"/>
    <lineage>
        <taxon>Bacteria</taxon>
        <taxon>Pseudomonadati</taxon>
        <taxon>Planctomycetota</taxon>
        <taxon>Planctomycetia</taxon>
        <taxon>Pirellulales</taxon>
        <taxon>Pirellulaceae</taxon>
        <taxon>Novipirellula</taxon>
    </lineage>
</organism>
<comment type="caution">
    <text evidence="2">The sequence shown here is derived from an EMBL/GenBank/DDBJ whole genome shotgun (WGS) entry which is preliminary data.</text>
</comment>
<feature type="domain" description="Crossover junction endonuclease MUS81-like HHH" evidence="1">
    <location>
        <begin position="27"/>
        <end position="102"/>
    </location>
</feature>
<dbReference type="SUPFAM" id="SSF47802">
    <property type="entry name" value="DNA polymerase beta, N-terminal domain-like"/>
    <property type="match status" value="1"/>
</dbReference>
<proteinExistence type="predicted"/>
<dbReference type="Proteomes" id="UP000319143">
    <property type="component" value="Unassembled WGS sequence"/>
</dbReference>
<name>A0A5C6CZ58_9BACT</name>
<dbReference type="InterPro" id="IPR010996">
    <property type="entry name" value="HHH_MUS81"/>
</dbReference>
<dbReference type="OrthoDB" id="9808747at2"/>
<accession>A0A5C6CZ58</accession>
<sequence length="318" mass="36205">MVAIGSSQPNEAMEEIEGIRTHETPINRAIASQLSEVARLLADQGASEFRVRAYQNASETLSGFLKPVSEVLHEEGLAGLIAIPTIGRSIANLMDQYLRLGRMPLLDRLRGEDAAERIFSTIPSIGPELSRRIHEQLEIETLPELFAAASDGRLERVTGIGGKRMLAIRETLAERIRHRKSAKEPTPRPSDVDRSVSIDELLEVDEEYRRLAAQGRLPKIAPRQFNPGRVAWLPILHTQREDRHYTALYSNTQRAHQLNTIKDWVIIYRDDPQSHSRWTVITSQFGTLRGHRIVRGREDECEAIYDPNRQHRGRFLFD</sequence>
<reference evidence="2 3" key="1">
    <citation type="submission" date="2019-02" db="EMBL/GenBank/DDBJ databases">
        <title>Deep-cultivation of Planctomycetes and their phenomic and genomic characterization uncovers novel biology.</title>
        <authorList>
            <person name="Wiegand S."/>
            <person name="Jogler M."/>
            <person name="Boedeker C."/>
            <person name="Pinto D."/>
            <person name="Vollmers J."/>
            <person name="Rivas-Marin E."/>
            <person name="Kohn T."/>
            <person name="Peeters S.H."/>
            <person name="Heuer A."/>
            <person name="Rast P."/>
            <person name="Oberbeckmann S."/>
            <person name="Bunk B."/>
            <person name="Jeske O."/>
            <person name="Meyerdierks A."/>
            <person name="Storesund J.E."/>
            <person name="Kallscheuer N."/>
            <person name="Luecker S."/>
            <person name="Lage O.M."/>
            <person name="Pohl T."/>
            <person name="Merkel B.J."/>
            <person name="Hornburger P."/>
            <person name="Mueller R.-W."/>
            <person name="Bruemmer F."/>
            <person name="Labrenz M."/>
            <person name="Spormann A.M."/>
            <person name="Op Den Camp H."/>
            <person name="Overmann J."/>
            <person name="Amann R."/>
            <person name="Jetten M.S.M."/>
            <person name="Mascher T."/>
            <person name="Medema M.H."/>
            <person name="Devos D.P."/>
            <person name="Kaster A.-K."/>
            <person name="Ovreas L."/>
            <person name="Rohde M."/>
            <person name="Galperin M.Y."/>
            <person name="Jogler C."/>
        </authorList>
    </citation>
    <scope>NUCLEOTIDE SEQUENCE [LARGE SCALE GENOMIC DNA]</scope>
    <source>
        <strain evidence="2 3">Poly41</strain>
    </source>
</reference>
<dbReference type="InterPro" id="IPR027421">
    <property type="entry name" value="DNA_pol_lamdba_lyase_dom_sf"/>
</dbReference>
<evidence type="ECO:0000313" key="3">
    <source>
        <dbReference type="Proteomes" id="UP000319143"/>
    </source>
</evidence>
<dbReference type="SUPFAM" id="SSF47781">
    <property type="entry name" value="RuvA domain 2-like"/>
    <property type="match status" value="1"/>
</dbReference>
<dbReference type="Pfam" id="PF14520">
    <property type="entry name" value="HHH_5"/>
    <property type="match status" value="1"/>
</dbReference>
<dbReference type="Gene3D" id="1.10.150.110">
    <property type="entry name" value="DNA polymerase beta, N-terminal domain-like"/>
    <property type="match status" value="1"/>
</dbReference>
<evidence type="ECO:0000259" key="1">
    <source>
        <dbReference type="Pfam" id="PF14716"/>
    </source>
</evidence>
<evidence type="ECO:0000313" key="2">
    <source>
        <dbReference type="EMBL" id="TWU28777.1"/>
    </source>
</evidence>
<dbReference type="EMBL" id="SJPV01000029">
    <property type="protein sequence ID" value="TWU28777.1"/>
    <property type="molecule type" value="Genomic_DNA"/>
</dbReference>
<dbReference type="InterPro" id="IPR010994">
    <property type="entry name" value="RuvA_2-like"/>
</dbReference>
<keyword evidence="3" id="KW-1185">Reference proteome</keyword>